<name>I3EG90_NEMP3</name>
<evidence type="ECO:0000256" key="1">
    <source>
        <dbReference type="SAM" id="Phobius"/>
    </source>
</evidence>
<gene>
    <name evidence="2" type="ORF">NEQG_01681</name>
</gene>
<proteinExistence type="predicted"/>
<keyword evidence="3" id="KW-1185">Reference proteome</keyword>
<dbReference type="STRING" id="935791.I3EG90"/>
<dbReference type="EMBL" id="GL870879">
    <property type="protein sequence ID" value="EIJ88237.1"/>
    <property type="molecule type" value="Genomic_DNA"/>
</dbReference>
<feature type="transmembrane region" description="Helical" evidence="1">
    <location>
        <begin position="238"/>
        <end position="259"/>
    </location>
</feature>
<feature type="transmembrane region" description="Helical" evidence="1">
    <location>
        <begin position="60"/>
        <end position="78"/>
    </location>
</feature>
<feature type="transmembrane region" description="Helical" evidence="1">
    <location>
        <begin position="266"/>
        <end position="284"/>
    </location>
</feature>
<evidence type="ECO:0000313" key="2">
    <source>
        <dbReference type="EMBL" id="EIJ88237.1"/>
    </source>
</evidence>
<dbReference type="OMA" id="VWMLINC"/>
<dbReference type="AlphaFoldDB" id="I3EG90"/>
<dbReference type="FunCoup" id="I3EG90">
    <property type="interactions" value="51"/>
</dbReference>
<feature type="transmembrane region" description="Helical" evidence="1">
    <location>
        <begin position="25"/>
        <end position="48"/>
    </location>
</feature>
<protein>
    <submittedName>
        <fullName evidence="2">Uncharacterized protein</fullName>
    </submittedName>
</protein>
<keyword evidence="1" id="KW-1133">Transmembrane helix</keyword>
<sequence length="291" mass="31421">MLASGIAASVLNKYIVSQLHIEGKFFILSIQTIFLLLLLSIINLFVFSTDALKSISFSSAGPWILSAVSLVIMIYSGLEANARLSISLFTVLKNLTIPIIAAHDALFNNYNITVLTIISFFLVIISSFLGAYSTDKKRKDSISFMGIVWMTLNCFSSASYIIRFNQTIRETNISSTLAAWVVNALAFPLILGFFAVEGTKSIKSSKIKDLLVIAVSGIAACCISVSNAQAAYTFSTTTIAVINALNKLPIAASGVIFGFETTGHSLKWIAVFLGVTSSILYAASRMPSYQS</sequence>
<reference evidence="2" key="1">
    <citation type="submission" date="2011-01" db="EMBL/GenBank/DDBJ databases">
        <title>The Genome Sequence of Nematocida parisii strain ERTm3.</title>
        <authorList>
            <consortium name="The Broad Institute Genome Sequencing Platform"/>
            <consortium name="The Broad Institute Genome Sequencing Center for Infectious Disease"/>
            <person name="Cuomo C."/>
            <person name="Troemel E."/>
            <person name="Young S.K."/>
            <person name="Zeng Q."/>
            <person name="Gargeya S."/>
            <person name="Fitzgerald M."/>
            <person name="Haas B."/>
            <person name="Abouelleil A."/>
            <person name="Alvarado L."/>
            <person name="Arachchi H.M."/>
            <person name="Berlin A."/>
            <person name="Chapman S.B."/>
            <person name="Gearin G."/>
            <person name="Goldberg J."/>
            <person name="Griggs A."/>
            <person name="Gujja S."/>
            <person name="Hansen M."/>
            <person name="Heiman D."/>
            <person name="Howarth C."/>
            <person name="Larimer J."/>
            <person name="Lui A."/>
            <person name="MacDonald P.J.P."/>
            <person name="McCowen C."/>
            <person name="Montmayeur A."/>
            <person name="Murphy C."/>
            <person name="Neiman D."/>
            <person name="Pearson M."/>
            <person name="Priest M."/>
            <person name="Roberts A."/>
            <person name="Saif S."/>
            <person name="Shea T."/>
            <person name="Sisk P."/>
            <person name="Stolte C."/>
            <person name="Sykes S."/>
            <person name="Wortman J."/>
            <person name="Nusbaum C."/>
            <person name="Birren B."/>
        </authorList>
    </citation>
    <scope>NUCLEOTIDE SEQUENCE</scope>
    <source>
        <strain evidence="2">ERTm3</strain>
    </source>
</reference>
<dbReference type="VEuPathDB" id="MicrosporidiaDB:NEQG_01681"/>
<accession>I3EG90</accession>
<dbReference type="Proteomes" id="UP000002872">
    <property type="component" value="Unassembled WGS sequence"/>
</dbReference>
<feature type="transmembrane region" description="Helical" evidence="1">
    <location>
        <begin position="112"/>
        <end position="132"/>
    </location>
</feature>
<evidence type="ECO:0000313" key="3">
    <source>
        <dbReference type="Proteomes" id="UP000002872"/>
    </source>
</evidence>
<keyword evidence="1" id="KW-0472">Membrane</keyword>
<dbReference type="InParanoid" id="I3EG90"/>
<feature type="transmembrane region" description="Helical" evidence="1">
    <location>
        <begin position="177"/>
        <end position="198"/>
    </location>
</feature>
<organism evidence="2 3">
    <name type="scientific">Nematocida parisii (strain ERTm3)</name>
    <name type="common">Nematode killer fungus</name>
    <dbReference type="NCBI Taxonomy" id="935791"/>
    <lineage>
        <taxon>Eukaryota</taxon>
        <taxon>Fungi</taxon>
        <taxon>Fungi incertae sedis</taxon>
        <taxon>Microsporidia</taxon>
        <taxon>Nematocida</taxon>
    </lineage>
</organism>
<dbReference type="HOGENOM" id="CLU_953443_0_0_1"/>
<feature type="transmembrane region" description="Helical" evidence="1">
    <location>
        <begin position="144"/>
        <end position="162"/>
    </location>
</feature>
<feature type="transmembrane region" description="Helical" evidence="1">
    <location>
        <begin position="210"/>
        <end position="232"/>
    </location>
</feature>
<dbReference type="OrthoDB" id="417037at2759"/>
<keyword evidence="1" id="KW-0812">Transmembrane</keyword>